<evidence type="ECO:0000313" key="1">
    <source>
        <dbReference type="EMBL" id="KAK3708014.1"/>
    </source>
</evidence>
<dbReference type="Proteomes" id="UP001281147">
    <property type="component" value="Unassembled WGS sequence"/>
</dbReference>
<comment type="caution">
    <text evidence="1">The sequence shown here is derived from an EMBL/GenBank/DDBJ whole genome shotgun (WGS) entry which is preliminary data.</text>
</comment>
<name>A0ACC3N434_9PEZI</name>
<evidence type="ECO:0000313" key="2">
    <source>
        <dbReference type="Proteomes" id="UP001281147"/>
    </source>
</evidence>
<accession>A0ACC3N434</accession>
<reference evidence="1" key="1">
    <citation type="submission" date="2023-07" db="EMBL/GenBank/DDBJ databases">
        <title>Black Yeasts Isolated from many extreme environments.</title>
        <authorList>
            <person name="Coleine C."/>
            <person name="Stajich J.E."/>
            <person name="Selbmann L."/>
        </authorList>
    </citation>
    <scope>NUCLEOTIDE SEQUENCE</scope>
    <source>
        <strain evidence="1">CCFEE 5714</strain>
    </source>
</reference>
<keyword evidence="2" id="KW-1185">Reference proteome</keyword>
<protein>
    <submittedName>
        <fullName evidence="1">Uncharacterized protein</fullName>
    </submittedName>
</protein>
<sequence length="1096" mass="120680">MALSSRSTSPDPLTQESSPLAARTRHAARRKNKPPAARSGNVASPSKSFVLDTGEGGKHSPLRIKVTVEAQPKEESSPSKKTTRTTKVPLKGGSSSSPVKKSPAKKKLAAEDEIEMEIRRPQRRRKGTPIRRVAKRSPSTDEEAEVGGPVSMSQQLQEKLSSPFKQASIGQSRIERPAARTERTRRLTRAREELDDALQDAIGREVDSDDEEEEEEEDEAVENIHEYAVGDMTVANEDFTMVSVETLESMKQNTSLLDTSGIDKSVASVSYMPSSPPQMQDAGGKDDVEEVRYPDITLEAQEGKPRSSDKKPVEYDAMSWKPTGPSVKTAMHQISPQQRLDSEPTEWRLRRQAVSKEIENASASQVVVIDDDTQAGANEDSSSDAEAGGMDGDDLDIWAEEASRSIEEEPSMQEPEQEKSTKPATHSENLNDIFSDQPQRPPRPKIPRTWRRTSGMDFSYVDSPEHGALQSRKVSASTDGEGAGSRSDGGVLTPPESSEDEDSRMEAPEGESSLFQPDAAATLLETQQHEPAAKKISSPLARNQVVSPDSDSSSRATSPEEEGDDTGMFWQTHLPNLYQRRERPRVQKRQKAMELSELLGLDKSSPKKASSTGKPVANERQYGSQRRAQSRITSSRTSGRVNAVTKEKVVSSPLRKSLLKSSKIGGYALPGSSSQHTSSSPLRSSRATEPAAGGDLSEITQMEHSKTESSFAESFESKASDQRQLLAEMGVAPSDRSKGGHLEHSESSFSQEGVEEDAGPYTATAEAEHGNEEERCIDHESSNEDEEQDEYDATEGPSRSYEEHLNVESPQKIKVKFNDSEGNSSLLAAKREYVPLFTSHAASATQKQKISPASVTLVSKKAAAPVAQPQPGIFSRLSMNFWSAVVRPSGLTYVEPEPEPEFLPSLRTQLRNRYGVLSDQHPWTMAHMRTLHRLLNSCESGKSDSLVPRTGLLPSALRKLIGKELQCVTEYRWEFTEQDAHVADSFMQLLVPSHYTDAIRLGEVEFIGDSEAEKYRGVFGDRHGDDLVFDDIDMPGLKLPKGTIGRDFVVKAVGNCVSANVITEEREAAERKRIATERRAWERRNGMYDDGSENED</sequence>
<proteinExistence type="predicted"/>
<dbReference type="EMBL" id="JAUTXU010000104">
    <property type="protein sequence ID" value="KAK3708014.1"/>
    <property type="molecule type" value="Genomic_DNA"/>
</dbReference>
<organism evidence="1 2">
    <name type="scientific">Vermiconidia calcicola</name>
    <dbReference type="NCBI Taxonomy" id="1690605"/>
    <lineage>
        <taxon>Eukaryota</taxon>
        <taxon>Fungi</taxon>
        <taxon>Dikarya</taxon>
        <taxon>Ascomycota</taxon>
        <taxon>Pezizomycotina</taxon>
        <taxon>Dothideomycetes</taxon>
        <taxon>Dothideomycetidae</taxon>
        <taxon>Mycosphaerellales</taxon>
        <taxon>Extremaceae</taxon>
        <taxon>Vermiconidia</taxon>
    </lineage>
</organism>
<gene>
    <name evidence="1" type="ORF">LTR37_011707</name>
</gene>